<evidence type="ECO:0000256" key="6">
    <source>
        <dbReference type="HAMAP-Rule" id="MF_01862"/>
    </source>
</evidence>
<evidence type="ECO:0000259" key="7">
    <source>
        <dbReference type="Pfam" id="PF05175"/>
    </source>
</evidence>
<proteinExistence type="inferred from homology"/>
<evidence type="ECO:0000259" key="8">
    <source>
        <dbReference type="Pfam" id="PF08468"/>
    </source>
</evidence>
<dbReference type="InterPro" id="IPR007848">
    <property type="entry name" value="Small_mtfrase_dom"/>
</dbReference>
<dbReference type="InterPro" id="IPR013675">
    <property type="entry name" value="Mtase_sm_N"/>
</dbReference>
<evidence type="ECO:0000256" key="3">
    <source>
        <dbReference type="ARBA" id="ARBA00022603"/>
    </source>
</evidence>
<comment type="catalytic activity">
    <reaction evidence="6">
        <text>guanosine(1207) in 16S rRNA + S-adenosyl-L-methionine = N(2)-methylguanosine(1207) in 16S rRNA + S-adenosyl-L-homocysteine + H(+)</text>
        <dbReference type="Rhea" id="RHEA:42736"/>
        <dbReference type="Rhea" id="RHEA-COMP:10213"/>
        <dbReference type="Rhea" id="RHEA-COMP:10214"/>
        <dbReference type="ChEBI" id="CHEBI:15378"/>
        <dbReference type="ChEBI" id="CHEBI:57856"/>
        <dbReference type="ChEBI" id="CHEBI:59789"/>
        <dbReference type="ChEBI" id="CHEBI:74269"/>
        <dbReference type="ChEBI" id="CHEBI:74481"/>
        <dbReference type="EC" id="2.1.1.172"/>
    </reaction>
</comment>
<feature type="domain" description="Methyltransferase small N-terminal" evidence="8">
    <location>
        <begin position="6"/>
        <end position="153"/>
    </location>
</feature>
<dbReference type="EC" id="2.1.1.172" evidence="6"/>
<dbReference type="SUPFAM" id="SSF53335">
    <property type="entry name" value="S-adenosyl-L-methionine-dependent methyltransferases"/>
    <property type="match status" value="1"/>
</dbReference>
<keyword evidence="2 6" id="KW-0698">rRNA processing</keyword>
<dbReference type="GO" id="GO:0052914">
    <property type="term" value="F:16S rRNA (guanine(1207)-N(2))-methyltransferase activity"/>
    <property type="evidence" value="ECO:0007669"/>
    <property type="project" value="UniProtKB-EC"/>
</dbReference>
<dbReference type="Gene3D" id="3.40.50.150">
    <property type="entry name" value="Vaccinia Virus protein VP39"/>
    <property type="match status" value="2"/>
</dbReference>
<dbReference type="GO" id="GO:0003676">
    <property type="term" value="F:nucleic acid binding"/>
    <property type="evidence" value="ECO:0007669"/>
    <property type="project" value="InterPro"/>
</dbReference>
<protein>
    <recommendedName>
        <fullName evidence="6">Ribosomal RNA small subunit methyltransferase C</fullName>
        <ecNumber evidence="6">2.1.1.172</ecNumber>
    </recommendedName>
    <alternativeName>
        <fullName evidence="6">16S rRNA m2G1207 methyltransferase</fullName>
    </alternativeName>
    <alternativeName>
        <fullName evidence="6">rRNA (guanine-N(2)-)-methyltransferase RsmC</fullName>
    </alternativeName>
</protein>
<dbReference type="HAMAP" id="MF_01862">
    <property type="entry name" value="16SrRNA_methyltr_C"/>
    <property type="match status" value="1"/>
</dbReference>
<evidence type="ECO:0000313" key="10">
    <source>
        <dbReference type="Proteomes" id="UP000281691"/>
    </source>
</evidence>
<dbReference type="Proteomes" id="UP000281691">
    <property type="component" value="Unassembled WGS sequence"/>
</dbReference>
<dbReference type="PANTHER" id="PTHR47816">
    <property type="entry name" value="RIBOSOMAL RNA SMALL SUBUNIT METHYLTRANSFERASE C"/>
    <property type="match status" value="1"/>
</dbReference>
<gene>
    <name evidence="6" type="primary">rsmC</name>
    <name evidence="9" type="ORF">EDC46_0912</name>
</gene>
<dbReference type="PANTHER" id="PTHR47816:SF4">
    <property type="entry name" value="RIBOSOMAL RNA SMALL SUBUNIT METHYLTRANSFERASE C"/>
    <property type="match status" value="1"/>
</dbReference>
<name>A0A3N4VXE7_9PAST</name>
<organism evidence="9 10">
    <name type="scientific">Vespertiliibacter pulmonis</name>
    <dbReference type="NCBI Taxonomy" id="1443036"/>
    <lineage>
        <taxon>Bacteria</taxon>
        <taxon>Pseudomonadati</taxon>
        <taxon>Pseudomonadota</taxon>
        <taxon>Gammaproteobacteria</taxon>
        <taxon>Pasteurellales</taxon>
        <taxon>Pasteurellaceae</taxon>
        <taxon>Vespertiliibacter</taxon>
    </lineage>
</organism>
<evidence type="ECO:0000256" key="5">
    <source>
        <dbReference type="ARBA" id="ARBA00022691"/>
    </source>
</evidence>
<dbReference type="InterPro" id="IPR002052">
    <property type="entry name" value="DNA_methylase_N6_adenine_CS"/>
</dbReference>
<evidence type="ECO:0000256" key="4">
    <source>
        <dbReference type="ARBA" id="ARBA00022679"/>
    </source>
</evidence>
<dbReference type="RefSeq" id="WP_124211085.1">
    <property type="nucleotide sequence ID" value="NZ_CP016615.1"/>
</dbReference>
<keyword evidence="3 6" id="KW-0489">Methyltransferase</keyword>
<evidence type="ECO:0000256" key="2">
    <source>
        <dbReference type="ARBA" id="ARBA00022552"/>
    </source>
</evidence>
<sequence>MLSLESEVLKRHLTLFENKSVLLFGNVRDRFAETLEQNAKSVSVFSSYFDYAHQNAQAEFGLECGKSADLAVFFWTKNKQECQFQLLQWLSISPIGQELLIIGENRAGVRSVEKILEPFGEIAKIDSARRCGLYHFRLVTVPGFDCKKFWKSYRLQSLTMFALPAVFSSAELDNGSKLLLSTFDHQQDLMGKVLDLGCGAGVIGAYLKHHFPKIQLTMSDIHAMALASSERTLAENQLEGKVLASDVFSHINEKFDLIVSNPPFHDGIETTYQAVETLISQAKQHLNKGGELRLVANSFLPYAELLDRAFGSHQILAKSTKFKVYSVKN</sequence>
<dbReference type="AlphaFoldDB" id="A0A3N4VXE7"/>
<keyword evidence="5 6" id="KW-0949">S-adenosyl-L-methionine</keyword>
<dbReference type="Pfam" id="PF05175">
    <property type="entry name" value="MTS"/>
    <property type="match status" value="1"/>
</dbReference>
<evidence type="ECO:0000313" key="9">
    <source>
        <dbReference type="EMBL" id="RPE83711.1"/>
    </source>
</evidence>
<comment type="subunit">
    <text evidence="6">Monomer.</text>
</comment>
<keyword evidence="1 6" id="KW-0963">Cytoplasm</keyword>
<comment type="similarity">
    <text evidence="6">Belongs to the methyltransferase superfamily. RsmC family.</text>
</comment>
<comment type="caution">
    <text evidence="9">The sequence shown here is derived from an EMBL/GenBank/DDBJ whole genome shotgun (WGS) entry which is preliminary data.</text>
</comment>
<evidence type="ECO:0000256" key="1">
    <source>
        <dbReference type="ARBA" id="ARBA00022490"/>
    </source>
</evidence>
<keyword evidence="4 6" id="KW-0808">Transferase</keyword>
<reference evidence="9 10" key="1">
    <citation type="submission" date="2018-11" db="EMBL/GenBank/DDBJ databases">
        <title>Genomic Encyclopedia of Type Strains, Phase IV (KMG-IV): sequencing the most valuable type-strain genomes for metagenomic binning, comparative biology and taxonomic classification.</title>
        <authorList>
            <person name="Goeker M."/>
        </authorList>
    </citation>
    <scope>NUCLEOTIDE SEQUENCE [LARGE SCALE GENOMIC DNA]</scope>
    <source>
        <strain evidence="9 10">DSM 27238</strain>
    </source>
</reference>
<accession>A0A3N4VXE7</accession>
<comment type="subcellular location">
    <subcellularLocation>
        <location evidence="6">Cytoplasm</location>
    </subcellularLocation>
</comment>
<dbReference type="OrthoDB" id="9816072at2"/>
<dbReference type="CDD" id="cd02440">
    <property type="entry name" value="AdoMet_MTases"/>
    <property type="match status" value="1"/>
</dbReference>
<dbReference type="PROSITE" id="PS00092">
    <property type="entry name" value="N6_MTASE"/>
    <property type="match status" value="1"/>
</dbReference>
<feature type="domain" description="Methyltransferase small" evidence="7">
    <location>
        <begin position="158"/>
        <end position="326"/>
    </location>
</feature>
<dbReference type="EMBL" id="RKQP01000002">
    <property type="protein sequence ID" value="RPE83711.1"/>
    <property type="molecule type" value="Genomic_DNA"/>
</dbReference>
<comment type="function">
    <text evidence="6">Specifically methylates the guanine in position 1207 of 16S rRNA in the 30S particle.</text>
</comment>
<dbReference type="Pfam" id="PF08468">
    <property type="entry name" value="MTS_N"/>
    <property type="match status" value="1"/>
</dbReference>
<dbReference type="GO" id="GO:0005737">
    <property type="term" value="C:cytoplasm"/>
    <property type="evidence" value="ECO:0007669"/>
    <property type="project" value="UniProtKB-SubCell"/>
</dbReference>
<dbReference type="NCBIfam" id="NF007023">
    <property type="entry name" value="PRK09489.1"/>
    <property type="match status" value="1"/>
</dbReference>
<dbReference type="InterPro" id="IPR029063">
    <property type="entry name" value="SAM-dependent_MTases_sf"/>
</dbReference>
<keyword evidence="10" id="KW-1185">Reference proteome</keyword>
<dbReference type="InterPro" id="IPR046977">
    <property type="entry name" value="RsmC/RlmG"/>
</dbReference>
<dbReference type="InterPro" id="IPR023543">
    <property type="entry name" value="rRNA_ssu_MeTfrase_C"/>
</dbReference>